<gene>
    <name evidence="2" type="ordered locus">S70_13660</name>
</gene>
<evidence type="ECO:0000313" key="2">
    <source>
        <dbReference type="EMBL" id="AFH94569.1"/>
    </source>
</evidence>
<keyword evidence="1" id="KW-0812">Transmembrane</keyword>
<dbReference type="OrthoDB" id="5917531at2"/>
<evidence type="ECO:0008006" key="4">
    <source>
        <dbReference type="Google" id="ProtNLM"/>
    </source>
</evidence>
<dbReference type="KEGG" id="psi:S70_13660"/>
<sequence>MIKINYTDEHFKHNVNFMNKPILLIIVLAIIAVLATKRFFDQRKQNESNDNAVPVSYSVVVDSKKDYPYPNMRSRERDVVSPETFRYEVYFKPLNNTAVIKVIVSESQYQAIEQGRQGTLRMQGTRFLSFEPDE</sequence>
<keyword evidence="1" id="KW-0472">Membrane</keyword>
<dbReference type="InterPro" id="IPR019635">
    <property type="entry name" value="DUF2500"/>
</dbReference>
<reference evidence="2 3" key="1">
    <citation type="journal article" date="2012" name="J. Bacteriol.">
        <title>Complete Genome Sequence of Providencia stuartii Clinical Isolate MRSN 2154.</title>
        <authorList>
            <person name="Clifford R.J."/>
            <person name="Hang J."/>
            <person name="Riley M.C."/>
            <person name="Onmus-Leone F."/>
            <person name="Kuschner R.A."/>
            <person name="Lesho E.P."/>
            <person name="Waterman P.E."/>
        </authorList>
    </citation>
    <scope>NUCLEOTIDE SEQUENCE [LARGE SCALE GENOMIC DNA]</scope>
    <source>
        <strain evidence="2 3">MRSN 2154</strain>
    </source>
</reference>
<accession>A0A140NM68</accession>
<dbReference type="AlphaFoldDB" id="A0A140NM68"/>
<proteinExistence type="predicted"/>
<protein>
    <recommendedName>
        <fullName evidence="4">DUF2500 domain-containing protein</fullName>
    </recommendedName>
</protein>
<dbReference type="Proteomes" id="UP000005012">
    <property type="component" value="Chromosome"/>
</dbReference>
<dbReference type="RefSeq" id="WP_014657528.1">
    <property type="nucleotide sequence ID" value="NC_017731.1"/>
</dbReference>
<feature type="transmembrane region" description="Helical" evidence="1">
    <location>
        <begin position="22"/>
        <end position="40"/>
    </location>
</feature>
<dbReference type="Gene3D" id="2.40.50.660">
    <property type="match status" value="1"/>
</dbReference>
<dbReference type="Pfam" id="PF10694">
    <property type="entry name" value="DUF2500"/>
    <property type="match status" value="1"/>
</dbReference>
<dbReference type="EMBL" id="CP003488">
    <property type="protein sequence ID" value="AFH94569.1"/>
    <property type="molecule type" value="Genomic_DNA"/>
</dbReference>
<evidence type="ECO:0000256" key="1">
    <source>
        <dbReference type="SAM" id="Phobius"/>
    </source>
</evidence>
<dbReference type="HOGENOM" id="CLU_160683_1_0_6"/>
<name>A0A140NM68_PROSM</name>
<reference evidence="3" key="2">
    <citation type="submission" date="2012-04" db="EMBL/GenBank/DDBJ databases">
        <title>Complete genome sequence of Providencia stuartii clinical isolate MRSN 2154.</title>
        <authorList>
            <person name="Clifford R.J."/>
            <person name="Hang J."/>
            <person name="Riley M.C."/>
            <person name="Onmus-Leone F."/>
            <person name="Kuschner R.A."/>
            <person name="Lesho E.P."/>
            <person name="Waterman P.E."/>
        </authorList>
    </citation>
    <scope>NUCLEOTIDE SEQUENCE [LARGE SCALE GENOMIC DNA]</scope>
    <source>
        <strain evidence="3">MRSN 2154</strain>
    </source>
</reference>
<keyword evidence="1" id="KW-1133">Transmembrane helix</keyword>
<dbReference type="PATRIC" id="fig|1157951.4.peg.2744"/>
<evidence type="ECO:0000313" key="3">
    <source>
        <dbReference type="Proteomes" id="UP000005012"/>
    </source>
</evidence>
<organism evidence="2 3">
    <name type="scientific">Providencia stuartii (strain MRSN 2154)</name>
    <dbReference type="NCBI Taxonomy" id="1157951"/>
    <lineage>
        <taxon>Bacteria</taxon>
        <taxon>Pseudomonadati</taxon>
        <taxon>Pseudomonadota</taxon>
        <taxon>Gammaproteobacteria</taxon>
        <taxon>Enterobacterales</taxon>
        <taxon>Morganellaceae</taxon>
        <taxon>Providencia</taxon>
    </lineage>
</organism>